<evidence type="ECO:0000313" key="3">
    <source>
        <dbReference type="WBParaSite" id="SPAL_0000812900.1"/>
    </source>
</evidence>
<evidence type="ECO:0000313" key="2">
    <source>
        <dbReference type="Proteomes" id="UP000046392"/>
    </source>
</evidence>
<evidence type="ECO:0000256" key="1">
    <source>
        <dbReference type="SAM" id="MobiDB-lite"/>
    </source>
</evidence>
<accession>A0A0N5BQG4</accession>
<dbReference type="AlphaFoldDB" id="A0A0N5BQG4"/>
<protein>
    <submittedName>
        <fullName evidence="3">HSF_DOMAIN domain-containing protein</fullName>
    </submittedName>
</protein>
<keyword evidence="2" id="KW-1185">Reference proteome</keyword>
<proteinExistence type="predicted"/>
<organism evidence="2 3">
    <name type="scientific">Strongyloides papillosus</name>
    <name type="common">Intestinal threadworm</name>
    <dbReference type="NCBI Taxonomy" id="174720"/>
    <lineage>
        <taxon>Eukaryota</taxon>
        <taxon>Metazoa</taxon>
        <taxon>Ecdysozoa</taxon>
        <taxon>Nematoda</taxon>
        <taxon>Chromadorea</taxon>
        <taxon>Rhabditida</taxon>
        <taxon>Tylenchina</taxon>
        <taxon>Panagrolaimomorpha</taxon>
        <taxon>Strongyloidoidea</taxon>
        <taxon>Strongyloididae</taxon>
        <taxon>Strongyloides</taxon>
    </lineage>
</organism>
<feature type="compositionally biased region" description="Low complexity" evidence="1">
    <location>
        <begin position="68"/>
        <end position="80"/>
    </location>
</feature>
<reference evidence="3" key="1">
    <citation type="submission" date="2017-02" db="UniProtKB">
        <authorList>
            <consortium name="WormBaseParasite"/>
        </authorList>
    </citation>
    <scope>IDENTIFICATION</scope>
</reference>
<name>A0A0N5BQG4_STREA</name>
<feature type="region of interest" description="Disordered" evidence="1">
    <location>
        <begin position="62"/>
        <end position="81"/>
    </location>
</feature>
<dbReference type="WBParaSite" id="SPAL_0000812900.1">
    <property type="protein sequence ID" value="SPAL_0000812900.1"/>
    <property type="gene ID" value="SPAL_0000812900"/>
</dbReference>
<sequence>MTITKNDNKINDSESKKQIFEFTISEYDDKRQNKGREMYTDVVTHTINVPSTPKQMLINTNEEDDNTFNDNNNKNNNNNNKEIDIPVLHEGCSTTCQMVDKEVISKSLMEEKYTQYEDQVWSNDQIQRVISHDERFKEFLKTVFPLMMYHLEESIVFSKVLGKDKF</sequence>
<dbReference type="Proteomes" id="UP000046392">
    <property type="component" value="Unplaced"/>
</dbReference>